<comment type="caution">
    <text evidence="1">The sequence shown here is derived from an EMBL/GenBank/DDBJ whole genome shotgun (WGS) entry which is preliminary data.</text>
</comment>
<proteinExistence type="predicted"/>
<dbReference type="RefSeq" id="WP_106395596.1">
    <property type="nucleotide sequence ID" value="NZ_PVNK01000279.1"/>
</dbReference>
<dbReference type="Proteomes" id="UP000237968">
    <property type="component" value="Unassembled WGS sequence"/>
</dbReference>
<name>A0A2S9XCD0_9BACT</name>
<gene>
    <name evidence="1" type="ORF">ENSA5_64270</name>
</gene>
<evidence type="ECO:0000313" key="1">
    <source>
        <dbReference type="EMBL" id="PRP90512.1"/>
    </source>
</evidence>
<sequence>MSKPGALALALVVAALLGGCKDDYATKMCLSEEGTPQDCGIACTISQSEDACKKWEKLTIELCDEHGKEACQEICEADKNDYACTKAKSM</sequence>
<evidence type="ECO:0008006" key="3">
    <source>
        <dbReference type="Google" id="ProtNLM"/>
    </source>
</evidence>
<dbReference type="EMBL" id="PVNK01000279">
    <property type="protein sequence ID" value="PRP90512.1"/>
    <property type="molecule type" value="Genomic_DNA"/>
</dbReference>
<dbReference type="PROSITE" id="PS51257">
    <property type="entry name" value="PROKAR_LIPOPROTEIN"/>
    <property type="match status" value="1"/>
</dbReference>
<reference evidence="1 2" key="1">
    <citation type="submission" date="2018-03" db="EMBL/GenBank/DDBJ databases">
        <title>Draft Genome Sequences of the Obligatory Marine Myxobacteria Enhygromyxa salina SWB005.</title>
        <authorList>
            <person name="Poehlein A."/>
            <person name="Moghaddam J.A."/>
            <person name="Harms H."/>
            <person name="Alanjari M."/>
            <person name="Koenig G.M."/>
            <person name="Daniel R."/>
            <person name="Schaeberle T.F."/>
        </authorList>
    </citation>
    <scope>NUCLEOTIDE SEQUENCE [LARGE SCALE GENOMIC DNA]</scope>
    <source>
        <strain evidence="1 2">SWB005</strain>
    </source>
</reference>
<evidence type="ECO:0000313" key="2">
    <source>
        <dbReference type="Proteomes" id="UP000237968"/>
    </source>
</evidence>
<organism evidence="1 2">
    <name type="scientific">Enhygromyxa salina</name>
    <dbReference type="NCBI Taxonomy" id="215803"/>
    <lineage>
        <taxon>Bacteria</taxon>
        <taxon>Pseudomonadati</taxon>
        <taxon>Myxococcota</taxon>
        <taxon>Polyangia</taxon>
        <taxon>Nannocystales</taxon>
        <taxon>Nannocystaceae</taxon>
        <taxon>Enhygromyxa</taxon>
    </lineage>
</organism>
<keyword evidence="2" id="KW-1185">Reference proteome</keyword>
<dbReference type="OrthoDB" id="5521534at2"/>
<accession>A0A2S9XCD0</accession>
<dbReference type="AlphaFoldDB" id="A0A2S9XCD0"/>
<protein>
    <recommendedName>
        <fullName evidence="3">Lipoprotein</fullName>
    </recommendedName>
</protein>